<dbReference type="CDD" id="cd02952">
    <property type="entry name" value="TRP14_like"/>
    <property type="match status" value="1"/>
</dbReference>
<evidence type="ECO:0000256" key="3">
    <source>
        <dbReference type="ARBA" id="ARBA00016949"/>
    </source>
</evidence>
<feature type="domain" description="Thioredoxin" evidence="7">
    <location>
        <begin position="28"/>
        <end position="143"/>
    </location>
</feature>
<dbReference type="Proteomes" id="UP000694920">
    <property type="component" value="Unplaced"/>
</dbReference>
<keyword evidence="6" id="KW-0676">Redox-active center</keyword>
<evidence type="ECO:0000259" key="7">
    <source>
        <dbReference type="Pfam" id="PF06110"/>
    </source>
</evidence>
<dbReference type="GeneID" id="107267293"/>
<evidence type="ECO:0000313" key="9">
    <source>
        <dbReference type="RefSeq" id="XP_015594301.1"/>
    </source>
</evidence>
<reference evidence="9" key="1">
    <citation type="submission" date="2025-08" db="UniProtKB">
        <authorList>
            <consortium name="RefSeq"/>
        </authorList>
    </citation>
    <scope>IDENTIFICATION</scope>
</reference>
<evidence type="ECO:0000256" key="4">
    <source>
        <dbReference type="ARBA" id="ARBA00022490"/>
    </source>
</evidence>
<comment type="subcellular location">
    <subcellularLocation>
        <location evidence="1">Cytoplasm</location>
    </subcellularLocation>
</comment>
<dbReference type="AlphaFoldDB" id="A0AAJ7FJ41"/>
<dbReference type="InterPro" id="IPR045108">
    <property type="entry name" value="TXNDC17-like"/>
</dbReference>
<dbReference type="InterPro" id="IPR036249">
    <property type="entry name" value="Thioredoxin-like_sf"/>
</dbReference>
<name>A0AAJ7FJ41_CEPCN</name>
<dbReference type="GO" id="GO:0047134">
    <property type="term" value="F:protein-disulfide reductase [NAD(P)H] activity"/>
    <property type="evidence" value="ECO:0007669"/>
    <property type="project" value="InterPro"/>
</dbReference>
<gene>
    <name evidence="9" type="primary">LOC107267293</name>
</gene>
<dbReference type="PANTHER" id="PTHR12452:SF0">
    <property type="entry name" value="THIOREDOXIN DOMAIN-CONTAINING PROTEIN 17"/>
    <property type="match status" value="1"/>
</dbReference>
<evidence type="ECO:0000256" key="1">
    <source>
        <dbReference type="ARBA" id="ARBA00004496"/>
    </source>
</evidence>
<keyword evidence="5" id="KW-1015">Disulfide bond</keyword>
<dbReference type="Gene3D" id="3.40.30.10">
    <property type="entry name" value="Glutaredoxin"/>
    <property type="match status" value="1"/>
</dbReference>
<comment type="similarity">
    <text evidence="2">Belongs to the thioredoxin family.</text>
</comment>
<sequence length="147" mass="16859">MLTRGSRRVAHYIFNRQKSTKMVIRHHVEGYENFIKFMENFKADGPIHILYSGTKLPNGNSWCPDCVEAEPVIEKGLSAAPEKSHFIHVEVGDRPFWKDLKCPFRTDTRTKLNVLPTLARWGTQKRLEGDACLDTGLVEMLVTDEDN</sequence>
<dbReference type="GO" id="GO:0005829">
    <property type="term" value="C:cytosol"/>
    <property type="evidence" value="ECO:0007669"/>
    <property type="project" value="TreeGrafter"/>
</dbReference>
<evidence type="ECO:0000256" key="6">
    <source>
        <dbReference type="ARBA" id="ARBA00023284"/>
    </source>
</evidence>
<dbReference type="PANTHER" id="PTHR12452">
    <property type="entry name" value="42-9-9 PROTEIN-RELATED"/>
    <property type="match status" value="1"/>
</dbReference>
<evidence type="ECO:0000256" key="5">
    <source>
        <dbReference type="ARBA" id="ARBA00023157"/>
    </source>
</evidence>
<dbReference type="InterPro" id="IPR010357">
    <property type="entry name" value="TXNDC17_dom"/>
</dbReference>
<evidence type="ECO:0000256" key="2">
    <source>
        <dbReference type="ARBA" id="ARBA00008987"/>
    </source>
</evidence>
<organism evidence="8 9">
    <name type="scientific">Cephus cinctus</name>
    <name type="common">Wheat stem sawfly</name>
    <dbReference type="NCBI Taxonomy" id="211228"/>
    <lineage>
        <taxon>Eukaryota</taxon>
        <taxon>Metazoa</taxon>
        <taxon>Ecdysozoa</taxon>
        <taxon>Arthropoda</taxon>
        <taxon>Hexapoda</taxon>
        <taxon>Insecta</taxon>
        <taxon>Pterygota</taxon>
        <taxon>Neoptera</taxon>
        <taxon>Endopterygota</taxon>
        <taxon>Hymenoptera</taxon>
        <taxon>Cephoidea</taxon>
        <taxon>Cephidae</taxon>
        <taxon>Cephus</taxon>
    </lineage>
</organism>
<proteinExistence type="inferred from homology"/>
<protein>
    <recommendedName>
        <fullName evidence="3">Thioredoxin domain-containing protein 17</fullName>
    </recommendedName>
</protein>
<accession>A0AAJ7FJ41</accession>
<dbReference type="SUPFAM" id="SSF52833">
    <property type="entry name" value="Thioredoxin-like"/>
    <property type="match status" value="1"/>
</dbReference>
<keyword evidence="8" id="KW-1185">Reference proteome</keyword>
<dbReference type="RefSeq" id="XP_015594301.1">
    <property type="nucleotide sequence ID" value="XM_015738815.2"/>
</dbReference>
<dbReference type="FunFam" id="3.40.30.10:FF:000124">
    <property type="entry name" value="Thioredoxin domain-containing 17"/>
    <property type="match status" value="1"/>
</dbReference>
<dbReference type="KEGG" id="ccin:107267293"/>
<dbReference type="Pfam" id="PF06110">
    <property type="entry name" value="TXD17-like_Trx"/>
    <property type="match status" value="1"/>
</dbReference>
<keyword evidence="4" id="KW-0963">Cytoplasm</keyword>
<evidence type="ECO:0000313" key="8">
    <source>
        <dbReference type="Proteomes" id="UP000694920"/>
    </source>
</evidence>